<dbReference type="EMBL" id="BPLR01016931">
    <property type="protein sequence ID" value="GIY87370.1"/>
    <property type="molecule type" value="Genomic_DNA"/>
</dbReference>
<accession>A0AAV4WWV9</accession>
<proteinExistence type="predicted"/>
<feature type="non-terminal residue" evidence="1">
    <location>
        <position position="1"/>
    </location>
</feature>
<dbReference type="AlphaFoldDB" id="A0AAV4WWV9"/>
<sequence length="75" mass="8900">PYRTCRNRFPMKKTRLAEPRHRSKISLPQIGNRESKVISFACFPRDKFSRIEKFVFCCCTSRSGNYRMGELSCFE</sequence>
<dbReference type="Proteomes" id="UP001054945">
    <property type="component" value="Unassembled WGS sequence"/>
</dbReference>
<evidence type="ECO:0000313" key="1">
    <source>
        <dbReference type="EMBL" id="GIY87370.1"/>
    </source>
</evidence>
<evidence type="ECO:0000313" key="2">
    <source>
        <dbReference type="Proteomes" id="UP001054945"/>
    </source>
</evidence>
<reference evidence="1 2" key="1">
    <citation type="submission" date="2021-06" db="EMBL/GenBank/DDBJ databases">
        <title>Caerostris extrusa draft genome.</title>
        <authorList>
            <person name="Kono N."/>
            <person name="Arakawa K."/>
        </authorList>
    </citation>
    <scope>NUCLEOTIDE SEQUENCE [LARGE SCALE GENOMIC DNA]</scope>
</reference>
<protein>
    <submittedName>
        <fullName evidence="1">Uncharacterized protein</fullName>
    </submittedName>
</protein>
<comment type="caution">
    <text evidence="1">The sequence shown here is derived from an EMBL/GenBank/DDBJ whole genome shotgun (WGS) entry which is preliminary data.</text>
</comment>
<organism evidence="1 2">
    <name type="scientific">Caerostris extrusa</name>
    <name type="common">Bark spider</name>
    <name type="synonym">Caerostris bankana</name>
    <dbReference type="NCBI Taxonomy" id="172846"/>
    <lineage>
        <taxon>Eukaryota</taxon>
        <taxon>Metazoa</taxon>
        <taxon>Ecdysozoa</taxon>
        <taxon>Arthropoda</taxon>
        <taxon>Chelicerata</taxon>
        <taxon>Arachnida</taxon>
        <taxon>Araneae</taxon>
        <taxon>Araneomorphae</taxon>
        <taxon>Entelegynae</taxon>
        <taxon>Araneoidea</taxon>
        <taxon>Araneidae</taxon>
        <taxon>Caerostris</taxon>
    </lineage>
</organism>
<gene>
    <name evidence="1" type="ORF">CEXT_60371</name>
</gene>
<name>A0AAV4WWV9_CAEEX</name>
<keyword evidence="2" id="KW-1185">Reference proteome</keyword>